<dbReference type="AlphaFoldDB" id="A0A0G2ER94"/>
<keyword evidence="1" id="KW-0732">Signal</keyword>
<evidence type="ECO:0000313" key="5">
    <source>
        <dbReference type="Proteomes" id="UP001430584"/>
    </source>
</evidence>
<comment type="caution">
    <text evidence="3">The sequence shown here is derived from an EMBL/GenBank/DDBJ whole genome shotgun (WGS) entry which is preliminary data.</text>
</comment>
<dbReference type="Proteomes" id="UP000034182">
    <property type="component" value="Unassembled WGS sequence"/>
</dbReference>
<protein>
    <submittedName>
        <fullName evidence="3">Uncharacterized protein</fullName>
    </submittedName>
</protein>
<keyword evidence="5" id="KW-1185">Reference proteome</keyword>
<dbReference type="GeneID" id="92004473"/>
<name>A0A0G2ER94_9PEZI</name>
<feature type="chain" id="PRO_5002543615" evidence="1">
    <location>
        <begin position="18"/>
        <end position="189"/>
    </location>
</feature>
<evidence type="ECO:0000313" key="4">
    <source>
        <dbReference type="Proteomes" id="UP000034182"/>
    </source>
</evidence>
<evidence type="ECO:0000313" key="2">
    <source>
        <dbReference type="EMBL" id="KAL0264438.1"/>
    </source>
</evidence>
<reference evidence="3 4" key="1">
    <citation type="submission" date="2015-03" db="EMBL/GenBank/DDBJ databases">
        <authorList>
            <person name="Morales-Cruz A."/>
            <person name="Amrine K.C."/>
            <person name="Cantu D."/>
        </authorList>
    </citation>
    <scope>NUCLEOTIDE SEQUENCE [LARGE SCALE GENOMIC DNA]</scope>
    <source>
        <strain evidence="3">DS831</strain>
    </source>
</reference>
<feature type="signal peptide" evidence="1">
    <location>
        <begin position="1"/>
        <end position="17"/>
    </location>
</feature>
<reference evidence="3 4" key="2">
    <citation type="submission" date="2015-05" db="EMBL/GenBank/DDBJ databases">
        <title>Distinctive expansion of gene families associated with plant cell wall degradation and secondary metabolism in the genomes of grapevine trunk pathogens.</title>
        <authorList>
            <person name="Lawrence D.P."/>
            <person name="Travadon R."/>
            <person name="Rolshausen P.E."/>
            <person name="Baumgartner K."/>
        </authorList>
    </citation>
    <scope>NUCLEOTIDE SEQUENCE [LARGE SCALE GENOMIC DNA]</scope>
    <source>
        <strain evidence="3">DS831</strain>
    </source>
</reference>
<dbReference type="Proteomes" id="UP001430584">
    <property type="component" value="Unassembled WGS sequence"/>
</dbReference>
<evidence type="ECO:0000313" key="3">
    <source>
        <dbReference type="EMBL" id="KKY24676.1"/>
    </source>
</evidence>
<sequence>MQLVTLALLGLGGLTSAAPTLMHRTVSATQYEISTLKTHFMGKNSGIADGSWPAGTEFNSTIELTIQYPGQSGAVNASAESTTCTASWPNGTHPVDWNACENENVGWKFTDFTTEAKFTVEVGRITGETSADTGSVSIEANNFASDDSWLTCIAGAPTTGIHCDLDGMLSKQKSPIPVAVTSGPVIGPF</sequence>
<reference evidence="2 5" key="3">
    <citation type="submission" date="2024-02" db="EMBL/GenBank/DDBJ databases">
        <title>De novo assembly and annotation of 12 fungi associated with fruit tree decline syndrome in Ontario, Canada.</title>
        <authorList>
            <person name="Sulman M."/>
            <person name="Ellouze W."/>
            <person name="Ilyukhin E."/>
        </authorList>
    </citation>
    <scope>NUCLEOTIDE SEQUENCE [LARGE SCALE GENOMIC DNA]</scope>
    <source>
        <strain evidence="2 5">FDS-637</strain>
    </source>
</reference>
<gene>
    <name evidence="2" type="ORF">SLS55_000388</name>
    <name evidence="3" type="ORF">UCDDS831_g02294</name>
</gene>
<organism evidence="3 4">
    <name type="scientific">Diplodia seriata</name>
    <dbReference type="NCBI Taxonomy" id="420778"/>
    <lineage>
        <taxon>Eukaryota</taxon>
        <taxon>Fungi</taxon>
        <taxon>Dikarya</taxon>
        <taxon>Ascomycota</taxon>
        <taxon>Pezizomycotina</taxon>
        <taxon>Dothideomycetes</taxon>
        <taxon>Dothideomycetes incertae sedis</taxon>
        <taxon>Botryosphaeriales</taxon>
        <taxon>Botryosphaeriaceae</taxon>
        <taxon>Diplodia</taxon>
    </lineage>
</organism>
<accession>A0A0G2ER94</accession>
<dbReference type="RefSeq" id="XP_066637178.1">
    <property type="nucleotide sequence ID" value="XM_066771899.1"/>
</dbReference>
<dbReference type="EMBL" id="JAJVCZ030000001">
    <property type="protein sequence ID" value="KAL0264438.1"/>
    <property type="molecule type" value="Genomic_DNA"/>
</dbReference>
<evidence type="ECO:0000256" key="1">
    <source>
        <dbReference type="SAM" id="SignalP"/>
    </source>
</evidence>
<dbReference type="EMBL" id="LAQI01000056">
    <property type="protein sequence ID" value="KKY24676.1"/>
    <property type="molecule type" value="Genomic_DNA"/>
</dbReference>
<proteinExistence type="predicted"/>